<protein>
    <submittedName>
        <fullName evidence="2">Uncharacterized protein</fullName>
    </submittedName>
</protein>
<name>A0A059JGN7_TRIIM</name>
<dbReference type="SUPFAM" id="SSF81901">
    <property type="entry name" value="HCP-like"/>
    <property type="match status" value="1"/>
</dbReference>
<proteinExistence type="predicted"/>
<dbReference type="Pfam" id="PF13181">
    <property type="entry name" value="TPR_8"/>
    <property type="match status" value="1"/>
</dbReference>
<dbReference type="InterPro" id="IPR019734">
    <property type="entry name" value="TPR_rpt"/>
</dbReference>
<dbReference type="HOGENOM" id="CLU_054099_0_0_1"/>
<feature type="region of interest" description="Disordered" evidence="1">
    <location>
        <begin position="23"/>
        <end position="67"/>
    </location>
</feature>
<dbReference type="EMBL" id="AOKY01000092">
    <property type="protein sequence ID" value="KDB26954.1"/>
    <property type="molecule type" value="Genomic_DNA"/>
</dbReference>
<organism evidence="2 3">
    <name type="scientific">Trichophyton interdigitale (strain MR816)</name>
    <dbReference type="NCBI Taxonomy" id="1215338"/>
    <lineage>
        <taxon>Eukaryota</taxon>
        <taxon>Fungi</taxon>
        <taxon>Dikarya</taxon>
        <taxon>Ascomycota</taxon>
        <taxon>Pezizomycotina</taxon>
        <taxon>Eurotiomycetes</taxon>
        <taxon>Eurotiomycetidae</taxon>
        <taxon>Onygenales</taxon>
        <taxon>Arthrodermataceae</taxon>
        <taxon>Trichophyton</taxon>
    </lineage>
</organism>
<keyword evidence="3" id="KW-1185">Reference proteome</keyword>
<dbReference type="Proteomes" id="UP000024533">
    <property type="component" value="Unassembled WGS sequence"/>
</dbReference>
<accession>A0A059JGN7</accession>
<dbReference type="STRING" id="1215338.A0A059JGN7"/>
<dbReference type="InterPro" id="IPR011990">
    <property type="entry name" value="TPR-like_helical_dom_sf"/>
</dbReference>
<evidence type="ECO:0000313" key="2">
    <source>
        <dbReference type="EMBL" id="KDB26954.1"/>
    </source>
</evidence>
<comment type="caution">
    <text evidence="2">The sequence shown here is derived from an EMBL/GenBank/DDBJ whole genome shotgun (WGS) entry which is preliminary data.</text>
</comment>
<dbReference type="OrthoDB" id="5379420at2759"/>
<evidence type="ECO:0000313" key="3">
    <source>
        <dbReference type="Proteomes" id="UP000024533"/>
    </source>
</evidence>
<reference evidence="2 3" key="1">
    <citation type="submission" date="2014-02" db="EMBL/GenBank/DDBJ databases">
        <title>The Genome Sequence of Trichophyton interdigitale MR816.</title>
        <authorList>
            <consortium name="The Broad Institute Genomics Platform"/>
            <person name="Cuomo C.A."/>
            <person name="White T.C."/>
            <person name="Graser Y."/>
            <person name="Martinez-Rossi N."/>
            <person name="Heitman J."/>
            <person name="Young S.K."/>
            <person name="Zeng Q."/>
            <person name="Gargeya S."/>
            <person name="Abouelleil A."/>
            <person name="Alvarado L."/>
            <person name="Chapman S.B."/>
            <person name="Gainer-Dewar J."/>
            <person name="Goldberg J."/>
            <person name="Griggs A."/>
            <person name="Gujja S."/>
            <person name="Hansen M."/>
            <person name="Howarth C."/>
            <person name="Imamovic A."/>
            <person name="Larimer J."/>
            <person name="Martinez D."/>
            <person name="Murphy C."/>
            <person name="Pearson M.D."/>
            <person name="Persinoti G."/>
            <person name="Poon T."/>
            <person name="Priest M."/>
            <person name="Roberts A.D."/>
            <person name="Saif S."/>
            <person name="Shea T.D."/>
            <person name="Sykes S.N."/>
            <person name="Wortman J."/>
            <person name="Nusbaum C."/>
            <person name="Birren B."/>
        </authorList>
    </citation>
    <scope>NUCLEOTIDE SEQUENCE [LARGE SCALE GENOMIC DNA]</scope>
    <source>
        <strain evidence="2 3">MR816</strain>
    </source>
</reference>
<dbReference type="AlphaFoldDB" id="A0A059JGN7"/>
<evidence type="ECO:0000256" key="1">
    <source>
        <dbReference type="SAM" id="MobiDB-lite"/>
    </source>
</evidence>
<dbReference type="OMA" id="QLAAEWY"/>
<gene>
    <name evidence="2" type="ORF">H109_01248</name>
</gene>
<dbReference type="Gene3D" id="1.25.40.10">
    <property type="entry name" value="Tetratricopeptide repeat domain"/>
    <property type="match status" value="1"/>
</dbReference>
<sequence length="439" mass="49131">MHRFVPFRRLALPTQLNLATPGTVRLASSRPRKAPSTLRKTRKQDSPSPYSPSPHKGRPVSPLPGQFSPGDLDNAVRRIPLELFQSAYKEKMTTVRVQDAARITQECIKLAGGLSSKKQQVQVSQAIQCGRVIHNRFSCILFGDINGLDLDEISQVLFLLLRSPYFAPLALWFLPHLAAQGDKRSLYYLSHIKSESARPLPSWDQAKDPLQIVIDGQVLLDNGDSENAVQRFKEAMNMSKPVEAPYSFDALFPTKVRQPWEAYGSLLETLGKHEEAKEAYTIGSTEYDHPRAYKLLLPELLKSGELVKYEEYLTKVAMGNDVLACYQLGNLFLTLYLMHEAIEGGKSAQNKEEMLLVSRYGKDESRQLAAEWYEIAVAGGHARAALAMAGLLRQQNKGEEGLKYLQIAEKGSDYPELAAKLRGSWNDSPFTLDLRDLIG</sequence>